<evidence type="ECO:0000313" key="1">
    <source>
        <dbReference type="EMBL" id="XCH39289.1"/>
    </source>
</evidence>
<proteinExistence type="predicted"/>
<reference evidence="1" key="1">
    <citation type="submission" date="2024-06" db="EMBL/GenBank/DDBJ databases">
        <title>North American crayfish harbour diverse members of the Nudiviridae.</title>
        <authorList>
            <person name="Stratton C."/>
            <person name="Bojko J."/>
        </authorList>
    </citation>
    <scope>NUCLEOTIDE SEQUENCE</scope>
    <source>
        <strain evidence="1">142H</strain>
    </source>
</reference>
<sequence>MNKVIVSDLNNSSKLQLIKLGVLLYSYYQMDLNNMRNEKDRVTADEYVASIFAYLKLIMLSRNSNGEAFESAEY</sequence>
<accession>A0AAU8GC89</accession>
<protein>
    <submittedName>
        <fullName evidence="1">Uncharacterized protein</fullName>
    </submittedName>
</protein>
<name>A0AAU8GC89_9VIRU</name>
<gene>
    <name evidence="1" type="ORF">FpNV_044</name>
</gene>
<organism evidence="1">
    <name type="scientific">Faxonius propinquus nudivirus</name>
    <dbReference type="NCBI Taxonomy" id="3139431"/>
    <lineage>
        <taxon>Viruses</taxon>
        <taxon>Viruses incertae sedis</taxon>
        <taxon>Naldaviricetes</taxon>
        <taxon>Lefavirales</taxon>
        <taxon>Nudiviridae</taxon>
    </lineage>
</organism>
<dbReference type="EMBL" id="PP955094">
    <property type="protein sequence ID" value="XCH39289.1"/>
    <property type="molecule type" value="Genomic_DNA"/>
</dbReference>